<dbReference type="Gene3D" id="1.10.150.80">
    <property type="entry name" value="HRDC domain"/>
    <property type="match status" value="2"/>
</dbReference>
<evidence type="ECO:0000256" key="3">
    <source>
        <dbReference type="ARBA" id="ARBA00022722"/>
    </source>
</evidence>
<evidence type="ECO:0000256" key="4">
    <source>
        <dbReference type="ARBA" id="ARBA00022801"/>
    </source>
</evidence>
<reference evidence="8 9" key="1">
    <citation type="submission" date="2019-07" db="EMBL/GenBank/DDBJ databases">
        <title>Genome sequencing of lignin-degrading bacterial isolates.</title>
        <authorList>
            <person name="Gladden J."/>
        </authorList>
    </citation>
    <scope>NUCLEOTIDE SEQUENCE [LARGE SCALE GENOMIC DNA]</scope>
    <source>
        <strain evidence="8 9">J19</strain>
    </source>
</reference>
<dbReference type="GO" id="GO:0005737">
    <property type="term" value="C:cytoplasm"/>
    <property type="evidence" value="ECO:0007669"/>
    <property type="project" value="UniProtKB-SubCell"/>
</dbReference>
<dbReference type="SUPFAM" id="SSF47819">
    <property type="entry name" value="HRDC-like"/>
    <property type="match status" value="2"/>
</dbReference>
<proteinExistence type="inferred from homology"/>
<dbReference type="AlphaFoldDB" id="A0A562D7D3"/>
<evidence type="ECO:0000256" key="1">
    <source>
        <dbReference type="ARBA" id="ARBA00022490"/>
    </source>
</evidence>
<dbReference type="SUPFAM" id="SSF53098">
    <property type="entry name" value="Ribonuclease H-like"/>
    <property type="match status" value="1"/>
</dbReference>
<dbReference type="InterPro" id="IPR012337">
    <property type="entry name" value="RNaseH-like_sf"/>
</dbReference>
<dbReference type="GO" id="GO:0033890">
    <property type="term" value="F:ribonuclease D activity"/>
    <property type="evidence" value="ECO:0007669"/>
    <property type="project" value="UniProtKB-UniRule"/>
</dbReference>
<keyword evidence="4 6" id="KW-0378">Hydrolase</keyword>
<dbReference type="PANTHER" id="PTHR47649:SF1">
    <property type="entry name" value="RIBONUCLEASE D"/>
    <property type="match status" value="1"/>
</dbReference>
<dbReference type="OrthoDB" id="9800549at2"/>
<evidence type="ECO:0000313" key="9">
    <source>
        <dbReference type="Proteomes" id="UP000321583"/>
    </source>
</evidence>
<gene>
    <name evidence="6" type="primary">rnd</name>
    <name evidence="8" type="ORF">L613_000600000630</name>
</gene>
<dbReference type="GO" id="GO:0003676">
    <property type="term" value="F:nucleic acid binding"/>
    <property type="evidence" value="ECO:0007669"/>
    <property type="project" value="InterPro"/>
</dbReference>
<dbReference type="CDD" id="cd06142">
    <property type="entry name" value="RNaseD_exo"/>
    <property type="match status" value="1"/>
</dbReference>
<organism evidence="8 9">
    <name type="scientific">Pseudoxanthomonas taiwanensis J19</name>
    <dbReference type="NCBI Taxonomy" id="935569"/>
    <lineage>
        <taxon>Bacteria</taxon>
        <taxon>Pseudomonadati</taxon>
        <taxon>Pseudomonadota</taxon>
        <taxon>Gammaproteobacteria</taxon>
        <taxon>Lysobacterales</taxon>
        <taxon>Lysobacteraceae</taxon>
        <taxon>Pseudoxanthomonas</taxon>
    </lineage>
</organism>
<keyword evidence="2 6" id="KW-0819">tRNA processing</keyword>
<sequence>MSEVLWIDQPAELLRRLQSAPSRIGLDTEFIRERTFWPRLALVQMAVDGDVLLVDALVPGMAEAIAAWLDAPHVLKVMHSASEDLVTFRCACGTVPRPMYDTQVAAALAGFGAGMGYQRLVAQVTGTTLAKGETRSDWMRRPLSPAQLEYAADDVRHLDALYQATLARLRELGREAWLEEDMARTAEQAAHDEPERWPHLGLRAAQFLDTAGQRRLLRLLRWREQQARAQDHPRSWILDNDLALDLARDPPADGTALQARLEATPKAPRKLGKSLWQALTTAVADEEQMPAVAAEPDRNAVRRLQDAVARRSADLGLPDGVLASRKQLEALLESGSWPQPLQGWRRRELEPVLQPLLARTGAAG</sequence>
<dbReference type="InterPro" id="IPR002562">
    <property type="entry name" value="3'-5'_exonuclease_dom"/>
</dbReference>
<comment type="caution">
    <text evidence="8">The sequence shown here is derived from an EMBL/GenBank/DDBJ whole genome shotgun (WGS) entry which is preliminary data.</text>
</comment>
<comment type="catalytic activity">
    <reaction evidence="6">
        <text>Exonucleolytic cleavage that removes extra residues from the 3'-terminus of tRNA to produce 5'-mononucleotides.</text>
        <dbReference type="EC" id="3.1.13.5"/>
    </reaction>
</comment>
<evidence type="ECO:0000256" key="2">
    <source>
        <dbReference type="ARBA" id="ARBA00022694"/>
    </source>
</evidence>
<dbReference type="Proteomes" id="UP000321583">
    <property type="component" value="Unassembled WGS sequence"/>
</dbReference>
<evidence type="ECO:0000256" key="6">
    <source>
        <dbReference type="HAMAP-Rule" id="MF_01899"/>
    </source>
</evidence>
<dbReference type="InterPro" id="IPR044876">
    <property type="entry name" value="HRDC_dom_sf"/>
</dbReference>
<name>A0A562D7D3_9GAMM</name>
<evidence type="ECO:0000256" key="5">
    <source>
        <dbReference type="ARBA" id="ARBA00022839"/>
    </source>
</evidence>
<dbReference type="GO" id="GO:0008408">
    <property type="term" value="F:3'-5' exonuclease activity"/>
    <property type="evidence" value="ECO:0007669"/>
    <property type="project" value="InterPro"/>
</dbReference>
<feature type="domain" description="HRDC" evidence="7">
    <location>
        <begin position="209"/>
        <end position="289"/>
    </location>
</feature>
<dbReference type="InterPro" id="IPR010997">
    <property type="entry name" value="HRDC-like_sf"/>
</dbReference>
<comment type="cofactor">
    <cofactor evidence="6">
        <name>a divalent metal cation</name>
        <dbReference type="ChEBI" id="CHEBI:60240"/>
    </cofactor>
</comment>
<dbReference type="Gene3D" id="3.30.420.10">
    <property type="entry name" value="Ribonuclease H-like superfamily/Ribonuclease H"/>
    <property type="match status" value="1"/>
</dbReference>
<dbReference type="GO" id="GO:0000166">
    <property type="term" value="F:nucleotide binding"/>
    <property type="evidence" value="ECO:0007669"/>
    <property type="project" value="InterPro"/>
</dbReference>
<dbReference type="SMART" id="SM00474">
    <property type="entry name" value="35EXOc"/>
    <property type="match status" value="1"/>
</dbReference>
<comment type="function">
    <text evidence="6">Exonuclease involved in the 3' processing of various precursor tRNAs. Initiates hydrolysis at the 3'-terminus of an RNA molecule and releases 5'-mononucleotides.</text>
</comment>
<dbReference type="EMBL" id="VLJS01000091">
    <property type="protein sequence ID" value="TWH05470.1"/>
    <property type="molecule type" value="Genomic_DNA"/>
</dbReference>
<dbReference type="PROSITE" id="PS50967">
    <property type="entry name" value="HRDC"/>
    <property type="match status" value="1"/>
</dbReference>
<keyword evidence="1 6" id="KW-0963">Cytoplasm</keyword>
<comment type="similarity">
    <text evidence="6">Belongs to the RNase D family.</text>
</comment>
<protein>
    <recommendedName>
        <fullName evidence="6">Ribonuclease D</fullName>
        <shortName evidence="6">RNase D</shortName>
        <ecNumber evidence="6">3.1.13.5</ecNumber>
    </recommendedName>
</protein>
<comment type="subcellular location">
    <subcellularLocation>
        <location evidence="6">Cytoplasm</location>
    </subcellularLocation>
</comment>
<dbReference type="RefSeq" id="WP_019399671.1">
    <property type="nucleotide sequence ID" value="NZ_VLJS01000091.1"/>
</dbReference>
<dbReference type="EC" id="3.1.13.5" evidence="6"/>
<evidence type="ECO:0000259" key="7">
    <source>
        <dbReference type="PROSITE" id="PS50967"/>
    </source>
</evidence>
<dbReference type="InterPro" id="IPR036397">
    <property type="entry name" value="RNaseH_sf"/>
</dbReference>
<dbReference type="GO" id="GO:0042780">
    <property type="term" value="P:tRNA 3'-end processing"/>
    <property type="evidence" value="ECO:0007669"/>
    <property type="project" value="UniProtKB-UniRule"/>
</dbReference>
<dbReference type="InterPro" id="IPR051086">
    <property type="entry name" value="RNase_D-like"/>
</dbReference>
<accession>A0A562D7D3</accession>
<keyword evidence="5 6" id="KW-0269">Exonuclease</keyword>
<keyword evidence="3 6" id="KW-0540">Nuclease</keyword>
<dbReference type="InterPro" id="IPR006292">
    <property type="entry name" value="RNase_D"/>
</dbReference>
<evidence type="ECO:0000313" key="8">
    <source>
        <dbReference type="EMBL" id="TWH05470.1"/>
    </source>
</evidence>
<dbReference type="NCBIfam" id="TIGR01388">
    <property type="entry name" value="rnd"/>
    <property type="match status" value="1"/>
</dbReference>
<keyword evidence="9" id="KW-1185">Reference proteome</keyword>
<dbReference type="InterPro" id="IPR002121">
    <property type="entry name" value="HRDC_dom"/>
</dbReference>
<dbReference type="PANTHER" id="PTHR47649">
    <property type="entry name" value="RIBONUCLEASE D"/>
    <property type="match status" value="1"/>
</dbReference>
<dbReference type="Pfam" id="PF00570">
    <property type="entry name" value="HRDC"/>
    <property type="match status" value="1"/>
</dbReference>
<dbReference type="Pfam" id="PF01612">
    <property type="entry name" value="DNA_pol_A_exo1"/>
    <property type="match status" value="1"/>
</dbReference>
<dbReference type="HAMAP" id="MF_01899">
    <property type="entry name" value="RNase_D"/>
    <property type="match status" value="1"/>
</dbReference>